<comment type="caution">
    <text evidence="3">The sequence shown here is derived from an EMBL/GenBank/DDBJ whole genome shotgun (WGS) entry which is preliminary data.</text>
</comment>
<dbReference type="EMBL" id="NSCI01000062">
    <property type="protein sequence ID" value="RAW82243.1"/>
    <property type="molecule type" value="Genomic_DNA"/>
</dbReference>
<keyword evidence="1" id="KW-0812">Transmembrane</keyword>
<evidence type="ECO:0000313" key="4">
    <source>
        <dbReference type="Proteomes" id="UP000250870"/>
    </source>
</evidence>
<dbReference type="Pfam" id="PF06761">
    <property type="entry name" value="IcmF-related"/>
    <property type="match status" value="1"/>
</dbReference>
<protein>
    <submittedName>
        <fullName evidence="3">Type VI secretion protein VasK</fullName>
    </submittedName>
</protein>
<evidence type="ECO:0000313" key="3">
    <source>
        <dbReference type="EMBL" id="RAW82243.1"/>
    </source>
</evidence>
<dbReference type="PANTHER" id="PTHR36153">
    <property type="entry name" value="INNER MEMBRANE PROTEIN-RELATED"/>
    <property type="match status" value="1"/>
</dbReference>
<feature type="transmembrane region" description="Helical" evidence="1">
    <location>
        <begin position="46"/>
        <end position="69"/>
    </location>
</feature>
<reference evidence="3 4" key="1">
    <citation type="journal article" date="2018" name="Int. J. Syst. Evol. Microbiol.">
        <title>Whole-genome-based revisit of Photorhabdus phylogeny: proposal for the elevation of most Photorhabdus subspecies to the species level and description of one novel species Photorhabdus bodei sp. nov., and one novel subspecies Photorhabdus laumondii subsp. clarkei subsp. nov.</title>
        <authorList>
            <person name="Machado R.A.R."/>
            <person name="Wuthrich D."/>
            <person name="Kuhnert P."/>
            <person name="Arce C.C.M."/>
            <person name="Thonen L."/>
            <person name="Ruiz C."/>
            <person name="Zhang X."/>
            <person name="Robert C.A.M."/>
            <person name="Karimi J."/>
            <person name="Kamali S."/>
            <person name="Ma J."/>
            <person name="Bruggmann R."/>
            <person name="Erb M."/>
        </authorList>
    </citation>
    <scope>NUCLEOTIDE SEQUENCE [LARGE SCALE GENOMIC DNA]</scope>
    <source>
        <strain evidence="3 4">BOJ-47</strain>
    </source>
</reference>
<feature type="transmembrane region" description="Helical" evidence="1">
    <location>
        <begin position="354"/>
        <end position="374"/>
    </location>
</feature>
<dbReference type="InterPro" id="IPR053156">
    <property type="entry name" value="T6SS_TssM-like"/>
</dbReference>
<evidence type="ECO:0000256" key="1">
    <source>
        <dbReference type="SAM" id="Phobius"/>
    </source>
</evidence>
<gene>
    <name evidence="3" type="ORF">CKY01_22120</name>
</gene>
<organism evidence="3 4">
    <name type="scientific">Photorhabdus laumondii subsp. clarkei</name>
    <dbReference type="NCBI Taxonomy" id="2029685"/>
    <lineage>
        <taxon>Bacteria</taxon>
        <taxon>Pseudomonadati</taxon>
        <taxon>Pseudomonadota</taxon>
        <taxon>Gammaproteobacteria</taxon>
        <taxon>Enterobacterales</taxon>
        <taxon>Morganellaceae</taxon>
        <taxon>Photorhabdus</taxon>
    </lineage>
</organism>
<dbReference type="PANTHER" id="PTHR36153:SF1">
    <property type="entry name" value="TYPE VI SECRETION SYSTEM COMPONENT TSSM1"/>
    <property type="match status" value="1"/>
</dbReference>
<keyword evidence="1" id="KW-1133">Transmembrane helix</keyword>
<feature type="transmembrane region" description="Helical" evidence="1">
    <location>
        <begin position="12"/>
        <end position="31"/>
    </location>
</feature>
<feature type="non-terminal residue" evidence="3">
    <location>
        <position position="654"/>
    </location>
</feature>
<dbReference type="AlphaFoldDB" id="A0A329VA85"/>
<dbReference type="InterPro" id="IPR009612">
    <property type="entry name" value="IcmF-rel"/>
</dbReference>
<evidence type="ECO:0000259" key="2">
    <source>
        <dbReference type="Pfam" id="PF06761"/>
    </source>
</evidence>
<name>A0A329VA85_9GAMM</name>
<dbReference type="RefSeq" id="WP_277749797.1">
    <property type="nucleotide sequence ID" value="NZ_CAWNWQ010000062.1"/>
</dbReference>
<keyword evidence="1" id="KW-0472">Membrane</keyword>
<dbReference type="Proteomes" id="UP000250870">
    <property type="component" value="Unassembled WGS sequence"/>
</dbReference>
<sequence>MKVNRHHQYGYFGYIFITLSLAGIFLMLIYLNQTLLEERGLLKSAWYAYATVFPILLIGLFGNAVWWHIRQNKAQKKLRPETERTADRSSQSALVLSDLGDRMRLRYGRFWWYKVRILLVVGEAEPVEAIAPGLTMAHWQEGYRTLLLWGGSLQAEPNTAQLMALRRLRRYRPLNGIVWALTENQSAQPVLMDKALRMLQKQAHQLRWQAPVYLWQVCHSTWSQEGRITQAVGCFFPERCTPDIVATQLQTLVDPLRERGMQQLLEKTAHDFLCRLSANLKQQGIAHWQQVLTPWLAEYGDVVSLRGLMFSLPLKAQTTRFPQIWLPDTAWQGVLEGSRCFHGRRVGMLRAQTVCRGLIMLGLLWGAGMMLSFFTNRDQLAVVQAAVTDLKTQPENSDAQLMALKELRNEVDRLQDRSEHGVPWYERFGLSQNQKLLTTVVPDYAQVNNRLIRDRAAAVLHAKLSALVNLPPDSPLRAKWAQAGHDQLKAYLMMAQPEKVDAAFLTRILDENEPERAGIAPGVWLDTAWDLWGFYAENLAAHPEWRITPDKALINQVRQLLLIQLGKHNAEAALYQQMLQSVEKNYSDLTLRQMTGDTDASRLFTTSHVIPGMFTRQAWEGGIQKAIAEAVASRKEAIDWVLSDNRQAVSASVS</sequence>
<accession>A0A329VA85</accession>
<proteinExistence type="predicted"/>
<feature type="domain" description="IcmF-related" evidence="2">
    <location>
        <begin position="401"/>
        <end position="648"/>
    </location>
</feature>